<feature type="transmembrane region" description="Helical" evidence="1">
    <location>
        <begin position="163"/>
        <end position="187"/>
    </location>
</feature>
<keyword evidence="1" id="KW-1133">Transmembrane helix</keyword>
<reference evidence="2 3" key="1">
    <citation type="submission" date="2014-04" db="EMBL/GenBank/DDBJ databases">
        <title>Genome evolution of avian class.</title>
        <authorList>
            <person name="Zhang G."/>
            <person name="Li C."/>
        </authorList>
    </citation>
    <scope>NUCLEOTIDE SEQUENCE [LARGE SCALE GENOMIC DNA]</scope>
    <source>
        <strain evidence="2">BGI_N340</strain>
    </source>
</reference>
<feature type="non-terminal residue" evidence="2">
    <location>
        <position position="1"/>
    </location>
</feature>
<feature type="transmembrane region" description="Helical" evidence="1">
    <location>
        <begin position="294"/>
        <end position="320"/>
    </location>
</feature>
<gene>
    <name evidence="2" type="ORF">N340_04559</name>
</gene>
<protein>
    <recommendedName>
        <fullName evidence="4">Envelope glycoprotein</fullName>
    </recommendedName>
</protein>
<dbReference type="SUPFAM" id="SSF58069">
    <property type="entry name" value="Virus ectodomain"/>
    <property type="match status" value="1"/>
</dbReference>
<evidence type="ECO:0000313" key="3">
    <source>
        <dbReference type="Proteomes" id="UP000053661"/>
    </source>
</evidence>
<dbReference type="EMBL" id="KL469257">
    <property type="protein sequence ID" value="KFV18212.1"/>
    <property type="molecule type" value="Genomic_DNA"/>
</dbReference>
<evidence type="ECO:0008006" key="4">
    <source>
        <dbReference type="Google" id="ProtNLM"/>
    </source>
</evidence>
<feature type="non-terminal residue" evidence="2">
    <location>
        <position position="324"/>
    </location>
</feature>
<evidence type="ECO:0000256" key="1">
    <source>
        <dbReference type="SAM" id="Phobius"/>
    </source>
</evidence>
<accession>A0A093D115</accession>
<keyword evidence="1" id="KW-0472">Membrane</keyword>
<dbReference type="PANTHER" id="PTHR10424">
    <property type="entry name" value="VIRAL ENVELOPE PROTEIN"/>
    <property type="match status" value="1"/>
</dbReference>
<keyword evidence="3" id="KW-1185">Reference proteome</keyword>
<name>A0A093D115_TAUER</name>
<sequence length="324" mass="36281">VIQTTYQTLNESNPNVTEACWLCYDIKPPYYEAMGVTANYSLSKQSNPSQCKWKEGKQGIAMQYVKGKGRCIGKIPKSKKELCNSEESSIERAGNKWAIPAPGGKWICSKSGLTPCLSVSVFDESREYCIKVIVMPRILYHPQNAIYNYWMTSPHHIKKREPITAITVATLIGLGVAGAGTGVVSLVQQQQGFTSLRAAVDEDFERIEKSITYPEKSLTSLSEVVLQNRRGMDLLFMQRGGLCAALGEECCFYADHTGVVRDSMAKVREGLEKRRKEREVQQGWFESWFNYSPWLTTLLSALAGPLIIFVIILTFGPCILNRVI</sequence>
<dbReference type="AlphaFoldDB" id="A0A093D115"/>
<dbReference type="CDD" id="cd09851">
    <property type="entry name" value="HTLV-1-like_HR1-HR2"/>
    <property type="match status" value="1"/>
</dbReference>
<dbReference type="Proteomes" id="UP000053661">
    <property type="component" value="Unassembled WGS sequence"/>
</dbReference>
<organism evidence="2 3">
    <name type="scientific">Tauraco erythrolophus</name>
    <name type="common">Red-crested turaco</name>
    <dbReference type="NCBI Taxonomy" id="121530"/>
    <lineage>
        <taxon>Eukaryota</taxon>
        <taxon>Metazoa</taxon>
        <taxon>Chordata</taxon>
        <taxon>Craniata</taxon>
        <taxon>Vertebrata</taxon>
        <taxon>Euteleostomi</taxon>
        <taxon>Archelosauria</taxon>
        <taxon>Archosauria</taxon>
        <taxon>Dinosauria</taxon>
        <taxon>Saurischia</taxon>
        <taxon>Theropoda</taxon>
        <taxon>Coelurosauria</taxon>
        <taxon>Aves</taxon>
        <taxon>Neognathae</taxon>
        <taxon>Neoaves</taxon>
        <taxon>Otidimorphae</taxon>
        <taxon>Musophagiformes</taxon>
        <taxon>Musophagidae</taxon>
        <taxon>Tauraco</taxon>
    </lineage>
</organism>
<proteinExistence type="predicted"/>
<dbReference type="InterPro" id="IPR018154">
    <property type="entry name" value="TLV/ENV_coat_polyprotein"/>
</dbReference>
<dbReference type="Gene3D" id="1.10.287.210">
    <property type="match status" value="1"/>
</dbReference>
<dbReference type="PANTHER" id="PTHR10424:SF82">
    <property type="entry name" value="ENVELOPE GLYCOPROTEIN-RELATED"/>
    <property type="match status" value="1"/>
</dbReference>
<evidence type="ECO:0000313" key="2">
    <source>
        <dbReference type="EMBL" id="KFV18212.1"/>
    </source>
</evidence>
<dbReference type="Pfam" id="PF00429">
    <property type="entry name" value="TLV_coat"/>
    <property type="match status" value="1"/>
</dbReference>
<keyword evidence="1" id="KW-0812">Transmembrane</keyword>